<evidence type="ECO:0000313" key="1">
    <source>
        <dbReference type="EMBL" id="CAD7001839.1"/>
    </source>
</evidence>
<gene>
    <name evidence="1" type="ORF">CCAP1982_LOCUS10329</name>
</gene>
<reference evidence="1" key="1">
    <citation type="submission" date="2020-11" db="EMBL/GenBank/DDBJ databases">
        <authorList>
            <person name="Whitehead M."/>
        </authorList>
    </citation>
    <scope>NUCLEOTIDE SEQUENCE</scope>
    <source>
        <strain evidence="1">EGII</strain>
    </source>
</reference>
<name>A0A811URQ5_CERCA</name>
<organism evidence="1 2">
    <name type="scientific">Ceratitis capitata</name>
    <name type="common">Mediterranean fruit fly</name>
    <name type="synonym">Tephritis capitata</name>
    <dbReference type="NCBI Taxonomy" id="7213"/>
    <lineage>
        <taxon>Eukaryota</taxon>
        <taxon>Metazoa</taxon>
        <taxon>Ecdysozoa</taxon>
        <taxon>Arthropoda</taxon>
        <taxon>Hexapoda</taxon>
        <taxon>Insecta</taxon>
        <taxon>Pterygota</taxon>
        <taxon>Neoptera</taxon>
        <taxon>Endopterygota</taxon>
        <taxon>Diptera</taxon>
        <taxon>Brachycera</taxon>
        <taxon>Muscomorpha</taxon>
        <taxon>Tephritoidea</taxon>
        <taxon>Tephritidae</taxon>
        <taxon>Ceratitis</taxon>
        <taxon>Ceratitis</taxon>
    </lineage>
</organism>
<evidence type="ECO:0000313" key="2">
    <source>
        <dbReference type="Proteomes" id="UP000606786"/>
    </source>
</evidence>
<dbReference type="Proteomes" id="UP000606786">
    <property type="component" value="Unassembled WGS sequence"/>
</dbReference>
<sequence>DESNFSSRLHDNQSAATLNGTNSSQIIGYQIFERKVSWAMSPSGSKRLLESEKKIILVDLLGKSSIRFTASSNAISCLPQGGMFE</sequence>
<keyword evidence="2" id="KW-1185">Reference proteome</keyword>
<feature type="non-terminal residue" evidence="1">
    <location>
        <position position="1"/>
    </location>
</feature>
<accession>A0A811URQ5</accession>
<proteinExistence type="predicted"/>
<protein>
    <submittedName>
        <fullName evidence="1">(Mediterranean fruit fly) hypothetical protein</fullName>
    </submittedName>
</protein>
<comment type="caution">
    <text evidence="1">The sequence shown here is derived from an EMBL/GenBank/DDBJ whole genome shotgun (WGS) entry which is preliminary data.</text>
</comment>
<dbReference type="AlphaFoldDB" id="A0A811URQ5"/>
<dbReference type="EMBL" id="CAJHJT010000023">
    <property type="protein sequence ID" value="CAD7001839.1"/>
    <property type="molecule type" value="Genomic_DNA"/>
</dbReference>